<dbReference type="InterPro" id="IPR011991">
    <property type="entry name" value="ArsR-like_HTH"/>
</dbReference>
<dbReference type="SUPFAM" id="SSF46785">
    <property type="entry name" value="Winged helix' DNA-binding domain"/>
    <property type="match status" value="1"/>
</dbReference>
<evidence type="ECO:0000256" key="1">
    <source>
        <dbReference type="ARBA" id="ARBA00023015"/>
    </source>
</evidence>
<keyword evidence="6" id="KW-1185">Reference proteome</keyword>
<keyword evidence="3" id="KW-0804">Transcription</keyword>
<name>A0A366CV15_9GAMM</name>
<proteinExistence type="predicted"/>
<dbReference type="PROSITE" id="PS50987">
    <property type="entry name" value="HTH_ARSR_2"/>
    <property type="match status" value="1"/>
</dbReference>
<dbReference type="NCBIfam" id="NF033788">
    <property type="entry name" value="HTH_metalloreg"/>
    <property type="match status" value="1"/>
</dbReference>
<feature type="domain" description="HTH arsR-type" evidence="4">
    <location>
        <begin position="1"/>
        <end position="95"/>
    </location>
</feature>
<gene>
    <name evidence="5" type="ORF">DFP76_10813</name>
</gene>
<accession>A0A366CV15</accession>
<evidence type="ECO:0000313" key="6">
    <source>
        <dbReference type="Proteomes" id="UP000252086"/>
    </source>
</evidence>
<dbReference type="InterPro" id="IPR051011">
    <property type="entry name" value="Metal_resp_trans_reg"/>
</dbReference>
<dbReference type="PANTHER" id="PTHR43132:SF2">
    <property type="entry name" value="ARSENICAL RESISTANCE OPERON REPRESSOR ARSR-RELATED"/>
    <property type="match status" value="1"/>
</dbReference>
<dbReference type="AlphaFoldDB" id="A0A366CV15"/>
<keyword evidence="1" id="KW-0805">Transcription regulation</keyword>
<dbReference type="SMART" id="SM00418">
    <property type="entry name" value="HTH_ARSR"/>
    <property type="match status" value="1"/>
</dbReference>
<dbReference type="Gene3D" id="1.10.10.10">
    <property type="entry name" value="Winged helix-like DNA-binding domain superfamily/Winged helix DNA-binding domain"/>
    <property type="match status" value="1"/>
</dbReference>
<evidence type="ECO:0000313" key="5">
    <source>
        <dbReference type="EMBL" id="RBO80150.1"/>
    </source>
</evidence>
<evidence type="ECO:0000256" key="3">
    <source>
        <dbReference type="ARBA" id="ARBA00023163"/>
    </source>
</evidence>
<reference evidence="5 6" key="1">
    <citation type="submission" date="2018-06" db="EMBL/GenBank/DDBJ databases">
        <title>Genomic Encyclopedia of Type Strains, Phase III (KMG-III): the genomes of soil and plant-associated and newly described type strains.</title>
        <authorList>
            <person name="Whitman W."/>
        </authorList>
    </citation>
    <scope>NUCLEOTIDE SEQUENCE [LARGE SCALE GENOMIC DNA]</scope>
    <source>
        <strain evidence="5 6">CECT 7732</strain>
    </source>
</reference>
<dbReference type="InterPro" id="IPR036390">
    <property type="entry name" value="WH_DNA-bd_sf"/>
</dbReference>
<dbReference type="InterPro" id="IPR036388">
    <property type="entry name" value="WH-like_DNA-bd_sf"/>
</dbReference>
<evidence type="ECO:0000256" key="2">
    <source>
        <dbReference type="ARBA" id="ARBA00023125"/>
    </source>
</evidence>
<dbReference type="Proteomes" id="UP000252086">
    <property type="component" value="Unassembled WGS sequence"/>
</dbReference>
<dbReference type="PANTHER" id="PTHR43132">
    <property type="entry name" value="ARSENICAL RESISTANCE OPERON REPRESSOR ARSR-RELATED"/>
    <property type="match status" value="1"/>
</dbReference>
<sequence length="100" mass="11215">MSIEVIAEKLAELGHPTRLAILKHLVKAGNTGAPVGEIQEQLDIPGSTLSHHISRMVRVGLVEQVRESRTLYCFPKFDALNEVIHYLTDECCINEEPQEH</sequence>
<dbReference type="GO" id="GO:0003700">
    <property type="term" value="F:DNA-binding transcription factor activity"/>
    <property type="evidence" value="ECO:0007669"/>
    <property type="project" value="InterPro"/>
</dbReference>
<dbReference type="OrthoDB" id="5297460at2"/>
<dbReference type="RefSeq" id="WP_013797732.1">
    <property type="nucleotide sequence ID" value="NZ_QNRF01000008.1"/>
</dbReference>
<keyword evidence="2" id="KW-0238">DNA-binding</keyword>
<dbReference type="InterPro" id="IPR001845">
    <property type="entry name" value="HTH_ArsR_DNA-bd_dom"/>
</dbReference>
<evidence type="ECO:0000259" key="4">
    <source>
        <dbReference type="PROSITE" id="PS50987"/>
    </source>
</evidence>
<dbReference type="EMBL" id="QNRF01000008">
    <property type="protein sequence ID" value="RBO80150.1"/>
    <property type="molecule type" value="Genomic_DNA"/>
</dbReference>
<dbReference type="CDD" id="cd00090">
    <property type="entry name" value="HTH_ARSR"/>
    <property type="match status" value="1"/>
</dbReference>
<protein>
    <submittedName>
        <fullName evidence="5">ArsR family transcriptional regulator</fullName>
    </submittedName>
</protein>
<dbReference type="Pfam" id="PF12840">
    <property type="entry name" value="HTH_20"/>
    <property type="match status" value="1"/>
</dbReference>
<dbReference type="GO" id="GO:0003677">
    <property type="term" value="F:DNA binding"/>
    <property type="evidence" value="ECO:0007669"/>
    <property type="project" value="UniProtKB-KW"/>
</dbReference>
<organism evidence="5 6">
    <name type="scientific">Marinomonas aquiplantarum</name>
    <dbReference type="NCBI Taxonomy" id="491951"/>
    <lineage>
        <taxon>Bacteria</taxon>
        <taxon>Pseudomonadati</taxon>
        <taxon>Pseudomonadota</taxon>
        <taxon>Gammaproteobacteria</taxon>
        <taxon>Oceanospirillales</taxon>
        <taxon>Oceanospirillaceae</taxon>
        <taxon>Marinomonas</taxon>
    </lineage>
</organism>
<comment type="caution">
    <text evidence="5">The sequence shown here is derived from an EMBL/GenBank/DDBJ whole genome shotgun (WGS) entry which is preliminary data.</text>
</comment>